<dbReference type="InterPro" id="IPR045851">
    <property type="entry name" value="AMP-bd_C_sf"/>
</dbReference>
<name>A0A2T7Q0P9_POMCA</name>
<protein>
    <recommendedName>
        <fullName evidence="5">AMP-dependent synthetase/ligase domain-containing protein</fullName>
    </recommendedName>
</protein>
<dbReference type="Gene3D" id="3.30.300.30">
    <property type="match status" value="1"/>
</dbReference>
<dbReference type="PROSITE" id="PS00455">
    <property type="entry name" value="AMP_BINDING"/>
    <property type="match status" value="1"/>
</dbReference>
<dbReference type="STRING" id="400727.A0A2T7Q0P9"/>
<dbReference type="OrthoDB" id="5953112at2759"/>
<dbReference type="InterPro" id="IPR042099">
    <property type="entry name" value="ANL_N_sf"/>
</dbReference>
<dbReference type="InterPro" id="IPR025110">
    <property type="entry name" value="AMP-bd_C"/>
</dbReference>
<dbReference type="PANTHER" id="PTHR42814">
    <property type="entry name" value="AMP-BINDING DOMAIN-CONTAINING PROTEIN"/>
    <property type="match status" value="1"/>
</dbReference>
<dbReference type="InterPro" id="IPR000873">
    <property type="entry name" value="AMP-dep_synth/lig_dom"/>
</dbReference>
<dbReference type="OMA" id="SHEPAFI"/>
<evidence type="ECO:0000313" key="4">
    <source>
        <dbReference type="Proteomes" id="UP000245119"/>
    </source>
</evidence>
<evidence type="ECO:0000313" key="3">
    <source>
        <dbReference type="EMBL" id="PVD39217.1"/>
    </source>
</evidence>
<dbReference type="Pfam" id="PF00501">
    <property type="entry name" value="AMP-binding"/>
    <property type="match status" value="1"/>
</dbReference>
<organism evidence="3 4">
    <name type="scientific">Pomacea canaliculata</name>
    <name type="common">Golden apple snail</name>
    <dbReference type="NCBI Taxonomy" id="400727"/>
    <lineage>
        <taxon>Eukaryota</taxon>
        <taxon>Metazoa</taxon>
        <taxon>Spiralia</taxon>
        <taxon>Lophotrochozoa</taxon>
        <taxon>Mollusca</taxon>
        <taxon>Gastropoda</taxon>
        <taxon>Caenogastropoda</taxon>
        <taxon>Architaenioglossa</taxon>
        <taxon>Ampullarioidea</taxon>
        <taxon>Ampullariidae</taxon>
        <taxon>Pomacea</taxon>
    </lineage>
</organism>
<dbReference type="InterPro" id="IPR020845">
    <property type="entry name" value="AMP-binding_CS"/>
</dbReference>
<dbReference type="EMBL" id="PZQS01000001">
    <property type="protein sequence ID" value="PVD39217.1"/>
    <property type="molecule type" value="Genomic_DNA"/>
</dbReference>
<dbReference type="PANTHER" id="PTHR42814:SF3">
    <property type="entry name" value="BETA-N-ACETYLHEXOSAMINIDASE"/>
    <property type="match status" value="1"/>
</dbReference>
<accession>A0A2T7Q0P9</accession>
<gene>
    <name evidence="3" type="ORF">C0Q70_01845</name>
</gene>
<dbReference type="SUPFAM" id="SSF56801">
    <property type="entry name" value="Acetyl-CoA synthetase-like"/>
    <property type="match status" value="1"/>
</dbReference>
<keyword evidence="4" id="KW-1185">Reference proteome</keyword>
<proteinExistence type="predicted"/>
<feature type="domain" description="AMP-binding enzyme C-terminal" evidence="2">
    <location>
        <begin position="462"/>
        <end position="540"/>
    </location>
</feature>
<dbReference type="AlphaFoldDB" id="A0A2T7Q0P9"/>
<dbReference type="Pfam" id="PF13193">
    <property type="entry name" value="AMP-binding_C"/>
    <property type="match status" value="1"/>
</dbReference>
<evidence type="ECO:0008006" key="5">
    <source>
        <dbReference type="Google" id="ProtNLM"/>
    </source>
</evidence>
<feature type="domain" description="AMP-dependent synthetase/ligase" evidence="1">
    <location>
        <begin position="12"/>
        <end position="404"/>
    </location>
</feature>
<comment type="caution">
    <text evidence="3">The sequence shown here is derived from an EMBL/GenBank/DDBJ whole genome shotgun (WGS) entry which is preliminary data.</text>
</comment>
<dbReference type="Proteomes" id="UP000245119">
    <property type="component" value="Linkage Group LG1"/>
</dbReference>
<dbReference type="Gene3D" id="3.40.50.12780">
    <property type="entry name" value="N-terminal domain of ligase-like"/>
    <property type="match status" value="1"/>
</dbReference>
<evidence type="ECO:0000259" key="1">
    <source>
        <dbReference type="Pfam" id="PF00501"/>
    </source>
</evidence>
<reference evidence="3 4" key="1">
    <citation type="submission" date="2018-04" db="EMBL/GenBank/DDBJ databases">
        <title>The genome of golden apple snail Pomacea canaliculata provides insight into stress tolerance and invasive adaptation.</title>
        <authorList>
            <person name="Liu C."/>
            <person name="Liu B."/>
            <person name="Ren Y."/>
            <person name="Zhang Y."/>
            <person name="Wang H."/>
            <person name="Li S."/>
            <person name="Jiang F."/>
            <person name="Yin L."/>
            <person name="Zhang G."/>
            <person name="Qian W."/>
            <person name="Fan W."/>
        </authorList>
    </citation>
    <scope>NUCLEOTIDE SEQUENCE [LARGE SCALE GENOMIC DNA]</scope>
    <source>
        <strain evidence="3">SZHN2017</strain>
        <tissue evidence="3">Muscle</tissue>
    </source>
</reference>
<sequence>MATFTTITGALQQYAKLVPQRPAFIFHDCHGGRQVLTYELIYRLGGRWAAVLKASGLGRGHFILNTLPNSPERAVCETGLLMSGAVSVNGQCQLADGSDILHGLQKSQATAIVLDPDVDNSPWNPLRTRLQLIGQNDVACEKLPSLRKVFFIRRSEKGSDDDFLSHLENLNDWFCDDEITADDICTVFTTSGSTGFSKLVAYTHGVLAGLVNKRDYFREDVPEYSKRFVISPFGWTGGFVGHTFISASTRVLFDMRTGKPEDMVDFIHRTIQEEKCDTAIIAPAFILQIFNKRQKLLEKQENHGYNCSVFGDWKLKTLYLGGQPITKQILEAASAFSEKVIVSYGGIDIGVISVLSVDDPSKCNDFDCGIPIHGVEVKIVSTEDEGTIMPTGERGLILVKHNDTGISYLNDPDATKAAFTSDGFIRTGDIGKLTADGHLIVEGRGSDAISRGMSIFYPEWLETRIRRCPGVVDVAVVGVPDPVVGEELCACLLLESDDITVQSVQEFVEKDIVTSIDDPLSPRPRFYLKFDSFPLTSTEKTYRRRIRDEATARLLH</sequence>
<evidence type="ECO:0000259" key="2">
    <source>
        <dbReference type="Pfam" id="PF13193"/>
    </source>
</evidence>